<organism evidence="2">
    <name type="scientific">Burkholderia pseudomallei 1710a</name>
    <dbReference type="NCBI Taxonomy" id="320371"/>
    <lineage>
        <taxon>Bacteria</taxon>
        <taxon>Pseudomonadati</taxon>
        <taxon>Pseudomonadota</taxon>
        <taxon>Betaproteobacteria</taxon>
        <taxon>Burkholderiales</taxon>
        <taxon>Burkholderiaceae</taxon>
        <taxon>Burkholderia</taxon>
        <taxon>pseudomallei group</taxon>
    </lineage>
</organism>
<dbReference type="Proteomes" id="UP000001812">
    <property type="component" value="Chromosome I"/>
</dbReference>
<dbReference type="EMBL" id="CM000832">
    <property type="protein sequence ID" value="EET06995.1"/>
    <property type="molecule type" value="Genomic_DNA"/>
</dbReference>
<proteinExistence type="predicted"/>
<protein>
    <submittedName>
        <fullName evidence="2">Uncharacterized protein</fullName>
    </submittedName>
</protein>
<accession>A0A0E1W1B1</accession>
<sequence>MRSPRGRARPAVSNERRGERPLRASPQDVTRRTSRAILGGRERGPSRGTFGSLGMANDRRIAHRRRAASKKTAVSDRRLWPKPMRRTNQ</sequence>
<dbReference type="HOGENOM" id="CLU_178302_0_0_4"/>
<evidence type="ECO:0000313" key="2">
    <source>
        <dbReference type="EMBL" id="EET06995.1"/>
    </source>
</evidence>
<name>A0A0E1W1B1_BURPE</name>
<evidence type="ECO:0000256" key="1">
    <source>
        <dbReference type="SAM" id="MobiDB-lite"/>
    </source>
</evidence>
<dbReference type="AlphaFoldDB" id="A0A0E1W1B1"/>
<feature type="region of interest" description="Disordered" evidence="1">
    <location>
        <begin position="1"/>
        <end position="89"/>
    </location>
</feature>
<reference evidence="2" key="1">
    <citation type="submission" date="2009-05" db="EMBL/GenBank/DDBJ databases">
        <authorList>
            <person name="Harkins D.M."/>
            <person name="DeShazer D."/>
            <person name="Woods D.E."/>
            <person name="Brinkac L.M."/>
            <person name="Brown K.A."/>
            <person name="Hung G.C."/>
            <person name="Tuanyok A."/>
            <person name="Zhang B."/>
            <person name="Nierman W.C."/>
        </authorList>
    </citation>
    <scope>NUCLEOTIDE SEQUENCE [LARGE SCALE GENOMIC DNA]</scope>
    <source>
        <strain evidence="2">1710a</strain>
    </source>
</reference>
<gene>
    <name evidence="2" type="ORF">BURPS1710A_3891</name>
</gene>